<keyword evidence="1" id="KW-0378">Hydrolase</keyword>
<dbReference type="Gene3D" id="2.60.40.10">
    <property type="entry name" value="Immunoglobulins"/>
    <property type="match status" value="2"/>
</dbReference>
<feature type="domain" description="BACON" evidence="6">
    <location>
        <begin position="62"/>
        <end position="115"/>
    </location>
</feature>
<dbReference type="InterPro" id="IPR013783">
    <property type="entry name" value="Ig-like_fold"/>
</dbReference>
<feature type="domain" description="Glycoside hydrolase family 5" evidence="5">
    <location>
        <begin position="245"/>
        <end position="542"/>
    </location>
</feature>
<feature type="domain" description="BACON" evidence="6">
    <location>
        <begin position="149"/>
        <end position="202"/>
    </location>
</feature>
<dbReference type="GO" id="GO:0008422">
    <property type="term" value="F:beta-glucosidase activity"/>
    <property type="evidence" value="ECO:0007669"/>
    <property type="project" value="TreeGrafter"/>
</dbReference>
<dbReference type="Gene3D" id="3.20.20.80">
    <property type="entry name" value="Glycosidases"/>
    <property type="match status" value="1"/>
</dbReference>
<dbReference type="EMBL" id="HQ706075">
    <property type="protein sequence ID" value="ADX05742.1"/>
    <property type="molecule type" value="Genomic_DNA"/>
</dbReference>
<evidence type="ECO:0000259" key="6">
    <source>
        <dbReference type="Pfam" id="PF13004"/>
    </source>
</evidence>
<dbReference type="SUPFAM" id="SSF51445">
    <property type="entry name" value="(Trans)glycosidases"/>
    <property type="match status" value="1"/>
</dbReference>
<evidence type="ECO:0000313" key="7">
    <source>
        <dbReference type="EMBL" id="ADX05742.1"/>
    </source>
</evidence>
<dbReference type="InterPro" id="IPR001547">
    <property type="entry name" value="Glyco_hydro_5"/>
</dbReference>
<dbReference type="InterPro" id="IPR024361">
    <property type="entry name" value="BACON"/>
</dbReference>
<proteinExistence type="predicted"/>
<dbReference type="PANTHER" id="PTHR31297:SF41">
    <property type="entry name" value="ENDOGLUCANASE, PUTATIVE (AFU_ORTHOLOGUE AFUA_5G01830)-RELATED"/>
    <property type="match status" value="1"/>
</dbReference>
<dbReference type="GO" id="GO:0009251">
    <property type="term" value="P:glucan catabolic process"/>
    <property type="evidence" value="ECO:0007669"/>
    <property type="project" value="TreeGrafter"/>
</dbReference>
<dbReference type="CDD" id="cd14948">
    <property type="entry name" value="BACON"/>
    <property type="match status" value="2"/>
</dbReference>
<dbReference type="PANTHER" id="PTHR31297">
    <property type="entry name" value="GLUCAN ENDO-1,6-BETA-GLUCOSIDASE B"/>
    <property type="match status" value="1"/>
</dbReference>
<name>E9NSP7_9ZZZZ</name>
<reference evidence="7" key="1">
    <citation type="journal article" date="2011" name="Science">
        <title>Metagenomic discovery of biomass-degrading genes and genomes from cow rumen.</title>
        <authorList>
            <person name="Hess M."/>
            <person name="Sczyrba A."/>
            <person name="Egan R."/>
            <person name="Kim T.W."/>
            <person name="Chokhawala H."/>
            <person name="Schroth G."/>
            <person name="Luo S."/>
            <person name="Clark D.S."/>
            <person name="Chen F."/>
            <person name="Zhang T."/>
            <person name="Mackie R.I."/>
            <person name="Pennacchio L.A."/>
            <person name="Tringe S.G."/>
            <person name="Visel A."/>
            <person name="Woyke T."/>
            <person name="Wang Z."/>
            <person name="Rubin E.M."/>
        </authorList>
    </citation>
    <scope>NUCLEOTIDE SEQUENCE</scope>
</reference>
<evidence type="ECO:0000256" key="1">
    <source>
        <dbReference type="ARBA" id="ARBA00022801"/>
    </source>
</evidence>
<organism evidence="7">
    <name type="scientific">uncultured organism</name>
    <dbReference type="NCBI Taxonomy" id="155900"/>
    <lineage>
        <taxon>unclassified sequences</taxon>
        <taxon>environmental samples</taxon>
    </lineage>
</organism>
<dbReference type="InterPro" id="IPR017853">
    <property type="entry name" value="GH"/>
</dbReference>
<evidence type="ECO:0000256" key="4">
    <source>
        <dbReference type="ARBA" id="ARBA00023326"/>
    </source>
</evidence>
<dbReference type="InterPro" id="IPR050386">
    <property type="entry name" value="Glycosyl_hydrolase_5"/>
</dbReference>
<evidence type="ECO:0000256" key="3">
    <source>
        <dbReference type="ARBA" id="ARBA00023295"/>
    </source>
</evidence>
<dbReference type="AlphaFoldDB" id="E9NSP7"/>
<keyword evidence="4" id="KW-0624">Polysaccharide degradation</keyword>
<gene>
    <name evidence="7" type="ORF">SARM_0071</name>
</gene>
<dbReference type="Pfam" id="PF00150">
    <property type="entry name" value="Cellulase"/>
    <property type="match status" value="1"/>
</dbReference>
<sequence length="593" mass="64414">MTRILNTFMILLALLVVFPACEGKPDENPDPVKLTSLPAELNFEAAGGTLEMTITSGIKPTISCSDNWISLQEGTYASNAIKLSVTAKENTGTSSRSTSIRVIGDKQSLMVPVKQGIAQVKLSVDKTSVSFDRFGGEATLTVTSSEQPTVASDASWCIVETGTISSARETKVTILAGANRTASERKGSITVSCGSEKVTVSVSGEAMGSIATASTTVLTPEMVFNAMGPGWNMGNHMDAISNGVANETVWGNAKCTQSTFDGVKAAGFKAVRICTTWEGHIGAAPAYRLEDKWLDRVAEIVGYAEKAGLVAIVNTHHDESYWQDISKAYNNAANNEKVKDEIFCVWTQIANRFKDKGEWLVFESFNEIQDGGWGWSDAFKSNPDPQYRTLNEWNQVFVDAVRATGSVNATRWLGVPGYAASPGFTITGLVLPKDYTSANRLMVAVHDYDPYNYTLNNPLVRQWGHTADPTLRCSNTDEANVVAVFDQLKAAYLDKGIPVYLGEMGCSRHSDADFPYQLYYMEYFCKAAADRQLPMYVWDNGAVGVGSEKHGYIDHGTGAFVDEKAKSLIDLMVKAVTTKDPAYTLQSVYDAAP</sequence>
<dbReference type="GO" id="GO:0005576">
    <property type="term" value="C:extracellular region"/>
    <property type="evidence" value="ECO:0007669"/>
    <property type="project" value="TreeGrafter"/>
</dbReference>
<accession>E9NSP7</accession>
<keyword evidence="2" id="KW-0119">Carbohydrate metabolism</keyword>
<evidence type="ECO:0000256" key="2">
    <source>
        <dbReference type="ARBA" id="ARBA00023277"/>
    </source>
</evidence>
<evidence type="ECO:0000259" key="5">
    <source>
        <dbReference type="Pfam" id="PF00150"/>
    </source>
</evidence>
<protein>
    <submittedName>
        <fullName evidence="7">Putative carbohydrate-active enzyme</fullName>
    </submittedName>
</protein>
<keyword evidence="3" id="KW-0326">Glycosidase</keyword>
<dbReference type="Pfam" id="PF13004">
    <property type="entry name" value="BACON"/>
    <property type="match status" value="2"/>
</dbReference>